<evidence type="ECO:0000313" key="3">
    <source>
        <dbReference type="Proteomes" id="UP001232113"/>
    </source>
</evidence>
<accession>A0AAW6XLY4</accession>
<feature type="chain" id="PRO_5043442879" evidence="1">
    <location>
        <begin position="28"/>
        <end position="283"/>
    </location>
</feature>
<dbReference type="Gene3D" id="3.40.50.1820">
    <property type="entry name" value="alpha/beta hydrolase"/>
    <property type="match status" value="1"/>
</dbReference>
<evidence type="ECO:0000313" key="2">
    <source>
        <dbReference type="EMBL" id="MDK6868696.1"/>
    </source>
</evidence>
<proteinExistence type="predicted"/>
<dbReference type="SUPFAM" id="SSF53474">
    <property type="entry name" value="alpha/beta-Hydrolases"/>
    <property type="match status" value="1"/>
</dbReference>
<protein>
    <submittedName>
        <fullName evidence="2">Alpha/beta hydrolase</fullName>
    </submittedName>
</protein>
<sequence>MKKKNLLILIVTGIMLVLTGCSSQSNSSGKKIKITSTPTLFFHGGGSSYHAEEHMVWAAEKAGVTKSLIRANVKKSGKVTLTGTWPKDAKNPICEVNYEDNRQLDFNKHGVYVTNVVKELQKKYKFKKINMVGHSLGNISIIYYMLRNGTNRKRPQIQKQVDIAGHFGGLTFDGIPDSIKQPKGMKLDSNGKPNQMNATYKQMTKVRSIYNKKHVKVLNIIGDLGNRSDGRVDNISSLSLQYLIGSGNSTYRVLKINGRYAQHSKLHENAEVDRALIKFLWNK</sequence>
<organism evidence="2 3">
    <name type="scientific">Lactobacillus paragasseri</name>
    <dbReference type="NCBI Taxonomy" id="2107999"/>
    <lineage>
        <taxon>Bacteria</taxon>
        <taxon>Bacillati</taxon>
        <taxon>Bacillota</taxon>
        <taxon>Bacilli</taxon>
        <taxon>Lactobacillales</taxon>
        <taxon>Lactobacillaceae</taxon>
        <taxon>Lactobacillus</taxon>
    </lineage>
</organism>
<dbReference type="Proteomes" id="UP001232113">
    <property type="component" value="Unassembled WGS sequence"/>
</dbReference>
<gene>
    <name evidence="2" type="ORF">QP354_06405</name>
</gene>
<dbReference type="InterPro" id="IPR029058">
    <property type="entry name" value="AB_hydrolase_fold"/>
</dbReference>
<dbReference type="Pfam" id="PF06028">
    <property type="entry name" value="DUF915"/>
    <property type="match status" value="1"/>
</dbReference>
<dbReference type="InterPro" id="IPR010315">
    <property type="entry name" value="DUF915_hydro-like"/>
</dbReference>
<reference evidence="2" key="1">
    <citation type="submission" date="2023-05" db="EMBL/GenBank/DDBJ databases">
        <title>Cataloging the Phylogenetic Diversity of Human Bladder Bacteria.</title>
        <authorList>
            <person name="Du J."/>
        </authorList>
    </citation>
    <scope>NUCLEOTIDE SEQUENCE</scope>
    <source>
        <strain evidence="2">UMB6975B</strain>
    </source>
</reference>
<dbReference type="PROSITE" id="PS51257">
    <property type="entry name" value="PROKAR_LIPOPROTEIN"/>
    <property type="match status" value="1"/>
</dbReference>
<feature type="signal peptide" evidence="1">
    <location>
        <begin position="1"/>
        <end position="27"/>
    </location>
</feature>
<name>A0AAW6XLY4_9LACO</name>
<dbReference type="EMBL" id="JASOLY010000010">
    <property type="protein sequence ID" value="MDK6868696.1"/>
    <property type="molecule type" value="Genomic_DNA"/>
</dbReference>
<dbReference type="AlphaFoldDB" id="A0AAW6XLY4"/>
<dbReference type="RefSeq" id="WP_048686633.1">
    <property type="nucleotide sequence ID" value="NZ_JASOLY010000010.1"/>
</dbReference>
<comment type="caution">
    <text evidence="2">The sequence shown here is derived from an EMBL/GenBank/DDBJ whole genome shotgun (WGS) entry which is preliminary data.</text>
</comment>
<keyword evidence="1" id="KW-0732">Signal</keyword>
<keyword evidence="2" id="KW-0378">Hydrolase</keyword>
<dbReference type="GO" id="GO:0016787">
    <property type="term" value="F:hydrolase activity"/>
    <property type="evidence" value="ECO:0007669"/>
    <property type="project" value="UniProtKB-KW"/>
</dbReference>
<evidence type="ECO:0000256" key="1">
    <source>
        <dbReference type="SAM" id="SignalP"/>
    </source>
</evidence>